<dbReference type="PANTHER" id="PTHR46401">
    <property type="entry name" value="GLYCOSYLTRANSFERASE WBBK-RELATED"/>
    <property type="match status" value="1"/>
</dbReference>
<evidence type="ECO:0000259" key="3">
    <source>
        <dbReference type="Pfam" id="PF00534"/>
    </source>
</evidence>
<dbReference type="RefSeq" id="WP_349300447.1">
    <property type="nucleotide sequence ID" value="NZ_JBEDNQ010000010.1"/>
</dbReference>
<feature type="region of interest" description="Disordered" evidence="2">
    <location>
        <begin position="1"/>
        <end position="22"/>
    </location>
</feature>
<keyword evidence="1 4" id="KW-0808">Transferase</keyword>
<dbReference type="SUPFAM" id="SSF53756">
    <property type="entry name" value="UDP-Glycosyltransferase/glycogen phosphorylase"/>
    <property type="match status" value="1"/>
</dbReference>
<gene>
    <name evidence="4" type="ORF">WIS52_23150</name>
</gene>
<reference evidence="4 5" key="1">
    <citation type="submission" date="2024-03" db="EMBL/GenBank/DDBJ databases">
        <title>Draft genome sequence of Pseudonocardia nematodicida JCM 31783.</title>
        <authorList>
            <person name="Butdee W."/>
            <person name="Duangmal K."/>
        </authorList>
    </citation>
    <scope>NUCLEOTIDE SEQUENCE [LARGE SCALE GENOMIC DNA]</scope>
    <source>
        <strain evidence="4 5">JCM 31783</strain>
    </source>
</reference>
<accession>A0ABV1KHH5</accession>
<dbReference type="GO" id="GO:0016757">
    <property type="term" value="F:glycosyltransferase activity"/>
    <property type="evidence" value="ECO:0007669"/>
    <property type="project" value="UniProtKB-KW"/>
</dbReference>
<evidence type="ECO:0000256" key="2">
    <source>
        <dbReference type="SAM" id="MobiDB-lite"/>
    </source>
</evidence>
<keyword evidence="4" id="KW-0328">Glycosyltransferase</keyword>
<dbReference type="EC" id="2.4.-.-" evidence="4"/>
<sequence length="343" mass="35072">MTVLLVPGDVDDPASPSGGNHYDRRVRDELAALGRAVEWTPLPGAWPRPEPAGVDALDRALAGTPDGTTVLADGLVVCALPEPVVPHAERLDLVVLLHLPLADETGADPALDDAERAVLHAARAVVATSTWTVSVLTGRHGIAPERVALAVPGTDPAPAAPGTGGAGGLLSVGSLTPRKGHDVLVAALAELTDLDWTATIVGPGGRAPEHADAVRTAAGERVRFTGARHGAELEAEYAAADLLVLPSRAEPYGMVVTEALARGIPVLASDVGGVRSALGDAAVDELLVPPGDAGALAGALRRWLGDPALRARARDRARTATPPGWDVTARTLDEVLTASAVRS</sequence>
<dbReference type="EMBL" id="JBEDNQ010000010">
    <property type="protein sequence ID" value="MEQ3553378.1"/>
    <property type="molecule type" value="Genomic_DNA"/>
</dbReference>
<evidence type="ECO:0000256" key="1">
    <source>
        <dbReference type="ARBA" id="ARBA00022679"/>
    </source>
</evidence>
<evidence type="ECO:0000313" key="4">
    <source>
        <dbReference type="EMBL" id="MEQ3553378.1"/>
    </source>
</evidence>
<dbReference type="PANTHER" id="PTHR46401:SF2">
    <property type="entry name" value="GLYCOSYLTRANSFERASE WBBK-RELATED"/>
    <property type="match status" value="1"/>
</dbReference>
<dbReference type="Proteomes" id="UP001494902">
    <property type="component" value="Unassembled WGS sequence"/>
</dbReference>
<dbReference type="InterPro" id="IPR001296">
    <property type="entry name" value="Glyco_trans_1"/>
</dbReference>
<protein>
    <submittedName>
        <fullName evidence="4">Glycosyltransferase family 4 protein</fullName>
        <ecNumber evidence="4">2.4.-.-</ecNumber>
    </submittedName>
</protein>
<organism evidence="4 5">
    <name type="scientific">Pseudonocardia nematodicida</name>
    <dbReference type="NCBI Taxonomy" id="1206997"/>
    <lineage>
        <taxon>Bacteria</taxon>
        <taxon>Bacillati</taxon>
        <taxon>Actinomycetota</taxon>
        <taxon>Actinomycetes</taxon>
        <taxon>Pseudonocardiales</taxon>
        <taxon>Pseudonocardiaceae</taxon>
        <taxon>Pseudonocardia</taxon>
    </lineage>
</organism>
<dbReference type="Gene3D" id="3.40.50.2000">
    <property type="entry name" value="Glycogen Phosphorylase B"/>
    <property type="match status" value="2"/>
</dbReference>
<comment type="caution">
    <text evidence="4">The sequence shown here is derived from an EMBL/GenBank/DDBJ whole genome shotgun (WGS) entry which is preliminary data.</text>
</comment>
<evidence type="ECO:0000313" key="5">
    <source>
        <dbReference type="Proteomes" id="UP001494902"/>
    </source>
</evidence>
<feature type="domain" description="Glycosyl transferase family 1" evidence="3">
    <location>
        <begin position="169"/>
        <end position="318"/>
    </location>
</feature>
<dbReference type="CDD" id="cd03801">
    <property type="entry name" value="GT4_PimA-like"/>
    <property type="match status" value="1"/>
</dbReference>
<dbReference type="Pfam" id="PF00534">
    <property type="entry name" value="Glycos_transf_1"/>
    <property type="match status" value="1"/>
</dbReference>
<name>A0ABV1KHH5_9PSEU</name>
<proteinExistence type="predicted"/>
<keyword evidence="5" id="KW-1185">Reference proteome</keyword>